<evidence type="ECO:0000313" key="3">
    <source>
        <dbReference type="Proteomes" id="UP000264492"/>
    </source>
</evidence>
<dbReference type="OrthoDB" id="9809364at2"/>
<dbReference type="SUPFAM" id="SSF82171">
    <property type="entry name" value="DPP6 N-terminal domain-like"/>
    <property type="match status" value="1"/>
</dbReference>
<evidence type="ECO:0000256" key="1">
    <source>
        <dbReference type="SAM" id="SignalP"/>
    </source>
</evidence>
<keyword evidence="3" id="KW-1185">Reference proteome</keyword>
<proteinExistence type="predicted"/>
<gene>
    <name evidence="2" type="ORF">DX914_19680</name>
</gene>
<dbReference type="Gene3D" id="2.120.10.30">
    <property type="entry name" value="TolB, C-terminal domain"/>
    <property type="match status" value="1"/>
</dbReference>
<dbReference type="EMBL" id="QTSU01000005">
    <property type="protein sequence ID" value="RDZ26079.1"/>
    <property type="molecule type" value="Genomic_DNA"/>
</dbReference>
<comment type="caution">
    <text evidence="2">The sequence shown here is derived from an EMBL/GenBank/DDBJ whole genome shotgun (WGS) entry which is preliminary data.</text>
</comment>
<keyword evidence="1" id="KW-0732">Signal</keyword>
<dbReference type="AlphaFoldDB" id="A0A371JWM4"/>
<accession>A0A371JWM4</accession>
<name>A0A371JWM4_9GAMM</name>
<dbReference type="InterPro" id="IPR011659">
    <property type="entry name" value="WD40"/>
</dbReference>
<dbReference type="RefSeq" id="WP_115862029.1">
    <property type="nucleotide sequence ID" value="NZ_QTSU01000005.1"/>
</dbReference>
<dbReference type="InterPro" id="IPR011042">
    <property type="entry name" value="6-blade_b-propeller_TolB-like"/>
</dbReference>
<dbReference type="Pfam" id="PF07676">
    <property type="entry name" value="PD40"/>
    <property type="match status" value="2"/>
</dbReference>
<feature type="chain" id="PRO_5017052188" evidence="1">
    <location>
        <begin position="22"/>
        <end position="293"/>
    </location>
</feature>
<dbReference type="Proteomes" id="UP000264492">
    <property type="component" value="Unassembled WGS sequence"/>
</dbReference>
<evidence type="ECO:0000313" key="2">
    <source>
        <dbReference type="EMBL" id="RDZ26079.1"/>
    </source>
</evidence>
<organism evidence="2 3">
    <name type="scientific">Lysobacter silvisoli</name>
    <dbReference type="NCBI Taxonomy" id="2293254"/>
    <lineage>
        <taxon>Bacteria</taxon>
        <taxon>Pseudomonadati</taxon>
        <taxon>Pseudomonadota</taxon>
        <taxon>Gammaproteobacteria</taxon>
        <taxon>Lysobacterales</taxon>
        <taxon>Lysobacteraceae</taxon>
        <taxon>Lysobacter</taxon>
    </lineage>
</organism>
<feature type="signal peptide" evidence="1">
    <location>
        <begin position="1"/>
        <end position="21"/>
    </location>
</feature>
<protein>
    <submittedName>
        <fullName evidence="2">Uncharacterized protein</fullName>
    </submittedName>
</protein>
<reference evidence="2 3" key="1">
    <citation type="submission" date="2018-08" db="EMBL/GenBank/DDBJ databases">
        <title>Lysobacter sp. zong2l5, whole genome shotgun sequence.</title>
        <authorList>
            <person name="Zhang X."/>
            <person name="Feng G."/>
            <person name="Zhu H."/>
        </authorList>
    </citation>
    <scope>NUCLEOTIDE SEQUENCE [LARGE SCALE GENOMIC DNA]</scope>
    <source>
        <strain evidence="3">zong2l5</strain>
    </source>
</reference>
<sequence>MRLPPYAAACLLCVFALPACGADAPGAQRWTPPALSSDQYESSPTFSPDGRELYFMRADRAFGRYRVLMSRCERGSWSAAVPPSFAGPAQAQEADPFLSHDGQRLYYVSSRGNADPDDLDIWRVQRGRDGAWSVPQRLPEPVNSRASELLPRETADGRLYFGSARPGGPGLTDIYLATPHGDGWDVALVGPPISTAEQEYEVEVSRDGRQLILVGQRGDGRSHLYRFQREGEAWVARGRVPAREDVFQVGPLLSPRGDRVLFGQVADTQDSGELFLADLVPDPDRRWPPRCAE</sequence>